<feature type="compositionally biased region" description="Pro residues" evidence="1">
    <location>
        <begin position="26"/>
        <end position="39"/>
    </location>
</feature>
<accession>A0AAD7GRZ7</accession>
<evidence type="ECO:0000256" key="1">
    <source>
        <dbReference type="SAM" id="MobiDB-lite"/>
    </source>
</evidence>
<dbReference type="AlphaFoldDB" id="A0AAD7GRZ7"/>
<evidence type="ECO:0000313" key="2">
    <source>
        <dbReference type="EMBL" id="KAJ7703977.1"/>
    </source>
</evidence>
<dbReference type="Proteomes" id="UP001221757">
    <property type="component" value="Unassembled WGS sequence"/>
</dbReference>
<organism evidence="2 3">
    <name type="scientific">Mycena rosella</name>
    <name type="common">Pink bonnet</name>
    <name type="synonym">Agaricus rosellus</name>
    <dbReference type="NCBI Taxonomy" id="1033263"/>
    <lineage>
        <taxon>Eukaryota</taxon>
        <taxon>Fungi</taxon>
        <taxon>Dikarya</taxon>
        <taxon>Basidiomycota</taxon>
        <taxon>Agaricomycotina</taxon>
        <taxon>Agaricomycetes</taxon>
        <taxon>Agaricomycetidae</taxon>
        <taxon>Agaricales</taxon>
        <taxon>Marasmiineae</taxon>
        <taxon>Mycenaceae</taxon>
        <taxon>Mycena</taxon>
    </lineage>
</organism>
<evidence type="ECO:0000313" key="3">
    <source>
        <dbReference type="Proteomes" id="UP001221757"/>
    </source>
</evidence>
<feature type="region of interest" description="Disordered" evidence="1">
    <location>
        <begin position="1"/>
        <end position="44"/>
    </location>
</feature>
<comment type="caution">
    <text evidence="2">The sequence shown here is derived from an EMBL/GenBank/DDBJ whole genome shotgun (WGS) entry which is preliminary data.</text>
</comment>
<reference evidence="2" key="1">
    <citation type="submission" date="2023-03" db="EMBL/GenBank/DDBJ databases">
        <title>Massive genome expansion in bonnet fungi (Mycena s.s.) driven by repeated elements and novel gene families across ecological guilds.</title>
        <authorList>
            <consortium name="Lawrence Berkeley National Laboratory"/>
            <person name="Harder C.B."/>
            <person name="Miyauchi S."/>
            <person name="Viragh M."/>
            <person name="Kuo A."/>
            <person name="Thoen E."/>
            <person name="Andreopoulos B."/>
            <person name="Lu D."/>
            <person name="Skrede I."/>
            <person name="Drula E."/>
            <person name="Henrissat B."/>
            <person name="Morin E."/>
            <person name="Kohler A."/>
            <person name="Barry K."/>
            <person name="LaButti K."/>
            <person name="Morin E."/>
            <person name="Salamov A."/>
            <person name="Lipzen A."/>
            <person name="Mereny Z."/>
            <person name="Hegedus B."/>
            <person name="Baldrian P."/>
            <person name="Stursova M."/>
            <person name="Weitz H."/>
            <person name="Taylor A."/>
            <person name="Grigoriev I.V."/>
            <person name="Nagy L.G."/>
            <person name="Martin F."/>
            <person name="Kauserud H."/>
        </authorList>
    </citation>
    <scope>NUCLEOTIDE SEQUENCE</scope>
    <source>
        <strain evidence="2">CBHHK067</strain>
    </source>
</reference>
<keyword evidence="3" id="KW-1185">Reference proteome</keyword>
<dbReference type="EMBL" id="JARKIE010000011">
    <property type="protein sequence ID" value="KAJ7703977.1"/>
    <property type="molecule type" value="Genomic_DNA"/>
</dbReference>
<gene>
    <name evidence="2" type="ORF">B0H17DRAFT_1127007</name>
</gene>
<feature type="compositionally biased region" description="Basic and acidic residues" evidence="1">
    <location>
        <begin position="1"/>
        <end position="20"/>
    </location>
</feature>
<name>A0AAD7GRZ7_MYCRO</name>
<sequence>MSHKDVSNTHHYQDHTREQDGWTVLAPPPAAGDDLPPPYALGGAEGITRQMHSQTRSVQLTQHIFTGTCPVLNTVTEGTLVFNSVFHTLVHHKFTTSSPPKIKDTLKLPPVSFNEYNIFFHCMHAIY</sequence>
<protein>
    <submittedName>
        <fullName evidence="2">Uncharacterized protein</fullName>
    </submittedName>
</protein>
<proteinExistence type="predicted"/>